<protein>
    <submittedName>
        <fullName evidence="2">Uncharacterized protein</fullName>
    </submittedName>
</protein>
<feature type="compositionally biased region" description="Polar residues" evidence="1">
    <location>
        <begin position="37"/>
        <end position="47"/>
    </location>
</feature>
<feature type="compositionally biased region" description="Basic and acidic residues" evidence="1">
    <location>
        <begin position="159"/>
        <end position="171"/>
    </location>
</feature>
<evidence type="ECO:0000313" key="3">
    <source>
        <dbReference type="Proteomes" id="UP001218218"/>
    </source>
</evidence>
<feature type="compositionally biased region" description="Polar residues" evidence="1">
    <location>
        <begin position="109"/>
        <end position="118"/>
    </location>
</feature>
<organism evidence="2 3">
    <name type="scientific">Mycena albidolilacea</name>
    <dbReference type="NCBI Taxonomy" id="1033008"/>
    <lineage>
        <taxon>Eukaryota</taxon>
        <taxon>Fungi</taxon>
        <taxon>Dikarya</taxon>
        <taxon>Basidiomycota</taxon>
        <taxon>Agaricomycotina</taxon>
        <taxon>Agaricomycetes</taxon>
        <taxon>Agaricomycetidae</taxon>
        <taxon>Agaricales</taxon>
        <taxon>Marasmiineae</taxon>
        <taxon>Mycenaceae</taxon>
        <taxon>Mycena</taxon>
    </lineage>
</organism>
<name>A0AAD7A7E6_9AGAR</name>
<accession>A0AAD7A7E6</accession>
<dbReference type="AlphaFoldDB" id="A0AAD7A7E6"/>
<proteinExistence type="predicted"/>
<evidence type="ECO:0000256" key="1">
    <source>
        <dbReference type="SAM" id="MobiDB-lite"/>
    </source>
</evidence>
<dbReference type="Proteomes" id="UP001218218">
    <property type="component" value="Unassembled WGS sequence"/>
</dbReference>
<feature type="compositionally biased region" description="Basic and acidic residues" evidence="1">
    <location>
        <begin position="95"/>
        <end position="108"/>
    </location>
</feature>
<feature type="region of interest" description="Disordered" evidence="1">
    <location>
        <begin position="19"/>
        <end position="64"/>
    </location>
</feature>
<evidence type="ECO:0000313" key="2">
    <source>
        <dbReference type="EMBL" id="KAJ7351297.1"/>
    </source>
</evidence>
<reference evidence="2" key="1">
    <citation type="submission" date="2023-03" db="EMBL/GenBank/DDBJ databases">
        <title>Massive genome expansion in bonnet fungi (Mycena s.s.) driven by repeated elements and novel gene families across ecological guilds.</title>
        <authorList>
            <consortium name="Lawrence Berkeley National Laboratory"/>
            <person name="Harder C.B."/>
            <person name="Miyauchi S."/>
            <person name="Viragh M."/>
            <person name="Kuo A."/>
            <person name="Thoen E."/>
            <person name="Andreopoulos B."/>
            <person name="Lu D."/>
            <person name="Skrede I."/>
            <person name="Drula E."/>
            <person name="Henrissat B."/>
            <person name="Morin E."/>
            <person name="Kohler A."/>
            <person name="Barry K."/>
            <person name="LaButti K."/>
            <person name="Morin E."/>
            <person name="Salamov A."/>
            <person name="Lipzen A."/>
            <person name="Mereny Z."/>
            <person name="Hegedus B."/>
            <person name="Baldrian P."/>
            <person name="Stursova M."/>
            <person name="Weitz H."/>
            <person name="Taylor A."/>
            <person name="Grigoriev I.V."/>
            <person name="Nagy L.G."/>
            <person name="Martin F."/>
            <person name="Kauserud H."/>
        </authorList>
    </citation>
    <scope>NUCLEOTIDE SEQUENCE</scope>
    <source>
        <strain evidence="2">CBHHK002</strain>
    </source>
</reference>
<keyword evidence="3" id="KW-1185">Reference proteome</keyword>
<gene>
    <name evidence="2" type="ORF">DFH08DRAFT_806024</name>
</gene>
<dbReference type="EMBL" id="JARIHO010000013">
    <property type="protein sequence ID" value="KAJ7351297.1"/>
    <property type="molecule type" value="Genomic_DNA"/>
</dbReference>
<sequence length="171" mass="18568">MQKNLKILQREYCNYAPDPRGWGCVPRTREEEPDSGVLQTGVPTGSRTEGGLRGTSGKPVSVQPCQGTSVVISSPWSISQGKTQRVGVLVLSSERGVKARPEQRDENKSAQAQVQEPSNPAKVKPEYRRATRGHQGVMSIKESTGGTQGTPVAIQECSHLGRDIRSEYPPT</sequence>
<comment type="caution">
    <text evidence="2">The sequence shown here is derived from an EMBL/GenBank/DDBJ whole genome shotgun (WGS) entry which is preliminary data.</text>
</comment>
<feature type="region of interest" description="Disordered" evidence="1">
    <location>
        <begin position="93"/>
        <end position="171"/>
    </location>
</feature>